<evidence type="ECO:0000313" key="8">
    <source>
        <dbReference type="Proteomes" id="UP000315891"/>
    </source>
</evidence>
<dbReference type="GO" id="GO:0006508">
    <property type="term" value="P:proteolysis"/>
    <property type="evidence" value="ECO:0007669"/>
    <property type="project" value="UniProtKB-KW"/>
</dbReference>
<organism evidence="7 8">
    <name type="scientific">Pseudoluteimonas lycopersici</name>
    <dbReference type="NCBI Taxonomy" id="1324796"/>
    <lineage>
        <taxon>Bacteria</taxon>
        <taxon>Pseudomonadati</taxon>
        <taxon>Pseudomonadota</taxon>
        <taxon>Gammaproteobacteria</taxon>
        <taxon>Lysobacterales</taxon>
        <taxon>Lysobacteraceae</taxon>
        <taxon>Pseudoluteimonas</taxon>
    </lineage>
</organism>
<evidence type="ECO:0000256" key="4">
    <source>
        <dbReference type="ARBA" id="ARBA00022833"/>
    </source>
</evidence>
<proteinExistence type="predicted"/>
<dbReference type="GO" id="GO:0008237">
    <property type="term" value="F:metallopeptidase activity"/>
    <property type="evidence" value="ECO:0007669"/>
    <property type="project" value="UniProtKB-KW"/>
</dbReference>
<dbReference type="Pfam" id="PF14464">
    <property type="entry name" value="Prok-JAB"/>
    <property type="match status" value="1"/>
</dbReference>
<accession>A0A516V3M3</accession>
<reference evidence="7 8" key="1">
    <citation type="submission" date="2019-07" db="EMBL/GenBank/DDBJ databases">
        <title>Lysobacter weifangensis sp. nov., isolated from bensulfuron-methyl contaminated farmland soil.</title>
        <authorList>
            <person name="Zhao H."/>
        </authorList>
    </citation>
    <scope>NUCLEOTIDE SEQUENCE [LARGE SCALE GENOMIC DNA]</scope>
    <source>
        <strain evidence="7 8">CC-Bw-6</strain>
    </source>
</reference>
<dbReference type="EMBL" id="CP041742">
    <property type="protein sequence ID" value="QDQ73130.1"/>
    <property type="molecule type" value="Genomic_DNA"/>
</dbReference>
<dbReference type="InterPro" id="IPR028090">
    <property type="entry name" value="JAB_dom_prok"/>
</dbReference>
<name>A0A516V3M3_9GAMM</name>
<evidence type="ECO:0000313" key="7">
    <source>
        <dbReference type="EMBL" id="QDQ73130.1"/>
    </source>
</evidence>
<evidence type="ECO:0000256" key="5">
    <source>
        <dbReference type="ARBA" id="ARBA00023049"/>
    </source>
</evidence>
<dbReference type="SUPFAM" id="SSF102712">
    <property type="entry name" value="JAB1/MPN domain"/>
    <property type="match status" value="1"/>
</dbReference>
<dbReference type="GO" id="GO:0046872">
    <property type="term" value="F:metal ion binding"/>
    <property type="evidence" value="ECO:0007669"/>
    <property type="project" value="UniProtKB-KW"/>
</dbReference>
<keyword evidence="1" id="KW-0645">Protease</keyword>
<evidence type="ECO:0000259" key="6">
    <source>
        <dbReference type="Pfam" id="PF14464"/>
    </source>
</evidence>
<keyword evidence="5" id="KW-0482">Metalloprotease</keyword>
<dbReference type="Proteomes" id="UP000315891">
    <property type="component" value="Chromosome"/>
</dbReference>
<keyword evidence="8" id="KW-1185">Reference proteome</keyword>
<evidence type="ECO:0000256" key="1">
    <source>
        <dbReference type="ARBA" id="ARBA00022670"/>
    </source>
</evidence>
<keyword evidence="2" id="KW-0479">Metal-binding</keyword>
<dbReference type="Gene3D" id="3.40.140.10">
    <property type="entry name" value="Cytidine Deaminase, domain 2"/>
    <property type="match status" value="1"/>
</dbReference>
<keyword evidence="3" id="KW-0378">Hydrolase</keyword>
<protein>
    <recommendedName>
        <fullName evidence="6">JAB domain-containing protein</fullName>
    </recommendedName>
</protein>
<dbReference type="AlphaFoldDB" id="A0A516V3M3"/>
<evidence type="ECO:0000256" key="2">
    <source>
        <dbReference type="ARBA" id="ARBA00022723"/>
    </source>
</evidence>
<gene>
    <name evidence="7" type="ORF">FNZ56_04190</name>
</gene>
<sequence>MPRMLSPLVLRRPDDDGFVLVEEQVLQVFVRHRQLHQDACESGGILLGYRRGSHLHVTEATASLDSDQTSRTRFFRSATPHQQAALARWRESGGTMDYLGEWHTHPENNPSPSTIDMRSWQHICSMRKAPMVFVIAGIQDRLWIGLGISTGLHSIPELT</sequence>
<evidence type="ECO:0000256" key="3">
    <source>
        <dbReference type="ARBA" id="ARBA00022801"/>
    </source>
</evidence>
<keyword evidence="4" id="KW-0862">Zinc</keyword>
<dbReference type="OrthoDB" id="5470925at2"/>
<feature type="domain" description="JAB" evidence="6">
    <location>
        <begin position="23"/>
        <end position="138"/>
    </location>
</feature>